<dbReference type="STRING" id="1121439.dsat_1057"/>
<dbReference type="Gene3D" id="3.40.50.2000">
    <property type="entry name" value="Glycogen Phosphorylase B"/>
    <property type="match status" value="2"/>
</dbReference>
<dbReference type="PANTHER" id="PTHR30160">
    <property type="entry name" value="TETRAACYLDISACCHARIDE 4'-KINASE-RELATED"/>
    <property type="match status" value="1"/>
</dbReference>
<evidence type="ECO:0000256" key="1">
    <source>
        <dbReference type="ARBA" id="ARBA00022676"/>
    </source>
</evidence>
<organism evidence="3 4">
    <name type="scientific">Alkalidesulfovibrio alkalitolerans DSM 16529</name>
    <dbReference type="NCBI Taxonomy" id="1121439"/>
    <lineage>
        <taxon>Bacteria</taxon>
        <taxon>Pseudomonadati</taxon>
        <taxon>Thermodesulfobacteriota</taxon>
        <taxon>Desulfovibrionia</taxon>
        <taxon>Desulfovibrionales</taxon>
        <taxon>Desulfovibrionaceae</taxon>
        <taxon>Alkalidesulfovibrio</taxon>
    </lineage>
</organism>
<dbReference type="eggNOG" id="COG0859">
    <property type="taxonomic scope" value="Bacteria"/>
</dbReference>
<dbReference type="SUPFAM" id="SSF53756">
    <property type="entry name" value="UDP-Glycosyltransferase/glycogen phosphorylase"/>
    <property type="match status" value="1"/>
</dbReference>
<sequence>MDSRKTPPTGPFSRIALWQTAFLGDAVLTLPLAATLKRAWPSAEMTFFVRKGLGGLFSAQPEFSRVVEIDKRGADKGIAGAIRLGRMLRGQGFDLMVSAHTSLRSALVALSSGIATRVGYDAPLFNRLAYTRAVPRRFEELDEIERLLGLAEALGLHDHAAWPGLVLPDAALREAEALLHGLSGPLIGLHPGSVWPTKRWPAPHFARLADLCLTAGFTVLLFAGPGEEDTARAVRAAMRGKDSAGLTDFSGRLSLPVLAAVLGRLDAYATNDSGPMHLAWAQKTPVAAFFGPTVRSLGFFPRGRSRVLETPLPCRPCGLHGHKTCPEGHHRCMTDVTPEEAFAVVRDLVEQGREDAR</sequence>
<keyword evidence="1" id="KW-0328">Glycosyltransferase</keyword>
<keyword evidence="2 3" id="KW-0808">Transferase</keyword>
<dbReference type="RefSeq" id="WP_020887754.1">
    <property type="nucleotide sequence ID" value="NZ_ATHI01000029.1"/>
</dbReference>
<evidence type="ECO:0000256" key="2">
    <source>
        <dbReference type="ARBA" id="ARBA00022679"/>
    </source>
</evidence>
<dbReference type="GO" id="GO:0005829">
    <property type="term" value="C:cytosol"/>
    <property type="evidence" value="ECO:0007669"/>
    <property type="project" value="TreeGrafter"/>
</dbReference>
<evidence type="ECO:0000313" key="3">
    <source>
        <dbReference type="EMBL" id="EPR31468.1"/>
    </source>
</evidence>
<dbReference type="GO" id="GO:0008713">
    <property type="term" value="F:ADP-heptose-lipopolysaccharide heptosyltransferase activity"/>
    <property type="evidence" value="ECO:0007669"/>
    <property type="project" value="TreeGrafter"/>
</dbReference>
<name>S7UGU8_9BACT</name>
<gene>
    <name evidence="3" type="ORF">dsat_1057</name>
</gene>
<reference evidence="3 4" key="1">
    <citation type="journal article" date="2013" name="Genome Announc.">
        <title>Draft genome sequences for three mercury-methylating, sulfate-reducing bacteria.</title>
        <authorList>
            <person name="Brown S.D."/>
            <person name="Hurt R.A.Jr."/>
            <person name="Gilmour C.C."/>
            <person name="Elias D.A."/>
        </authorList>
    </citation>
    <scope>NUCLEOTIDE SEQUENCE [LARGE SCALE GENOMIC DNA]</scope>
    <source>
        <strain evidence="3 4">DSM 16529</strain>
    </source>
</reference>
<comment type="caution">
    <text evidence="3">The sequence shown here is derived from an EMBL/GenBank/DDBJ whole genome shotgun (WGS) entry which is preliminary data.</text>
</comment>
<dbReference type="PANTHER" id="PTHR30160:SF1">
    <property type="entry name" value="LIPOPOLYSACCHARIDE 1,2-N-ACETYLGLUCOSAMINETRANSFERASE-RELATED"/>
    <property type="match status" value="1"/>
</dbReference>
<accession>S7UGU8</accession>
<evidence type="ECO:0000313" key="4">
    <source>
        <dbReference type="Proteomes" id="UP000014975"/>
    </source>
</evidence>
<dbReference type="PATRIC" id="fig|1121439.3.peg.2430"/>
<dbReference type="CDD" id="cd03789">
    <property type="entry name" value="GT9_LPS_heptosyltransferase"/>
    <property type="match status" value="1"/>
</dbReference>
<proteinExistence type="predicted"/>
<dbReference type="Proteomes" id="UP000014975">
    <property type="component" value="Unassembled WGS sequence"/>
</dbReference>
<keyword evidence="4" id="KW-1185">Reference proteome</keyword>
<dbReference type="AlphaFoldDB" id="S7UGU8"/>
<dbReference type="OrthoDB" id="9760688at2"/>
<dbReference type="GO" id="GO:0009244">
    <property type="term" value="P:lipopolysaccharide core region biosynthetic process"/>
    <property type="evidence" value="ECO:0007669"/>
    <property type="project" value="TreeGrafter"/>
</dbReference>
<protein>
    <submittedName>
        <fullName evidence="3">Glycosyl transferase family 9</fullName>
    </submittedName>
</protein>
<dbReference type="EMBL" id="ATHI01000029">
    <property type="protein sequence ID" value="EPR31468.1"/>
    <property type="molecule type" value="Genomic_DNA"/>
</dbReference>
<dbReference type="InterPro" id="IPR051199">
    <property type="entry name" value="LPS_LOS_Heptosyltrfase"/>
</dbReference>
<dbReference type="Pfam" id="PF01075">
    <property type="entry name" value="Glyco_transf_9"/>
    <property type="match status" value="1"/>
</dbReference>
<dbReference type="InterPro" id="IPR002201">
    <property type="entry name" value="Glyco_trans_9"/>
</dbReference>